<feature type="domain" description="Dinitrogenase iron-molybdenum cofactor biosynthesis" evidence="1">
    <location>
        <begin position="14"/>
        <end position="104"/>
    </location>
</feature>
<dbReference type="PANTHER" id="PTHR42983:SF1">
    <property type="entry name" value="IRON-MOLYBDENUM PROTEIN"/>
    <property type="match status" value="1"/>
</dbReference>
<dbReference type="Proteomes" id="UP000555103">
    <property type="component" value="Unassembled WGS sequence"/>
</dbReference>
<evidence type="ECO:0000313" key="2">
    <source>
        <dbReference type="EMBL" id="MBB4038071.1"/>
    </source>
</evidence>
<dbReference type="AlphaFoldDB" id="A0A840CSS1"/>
<reference evidence="2 3" key="1">
    <citation type="submission" date="2020-08" db="EMBL/GenBank/DDBJ databases">
        <title>Genomic Encyclopedia of Type Strains, Phase IV (KMG-IV): sequencing the most valuable type-strain genomes for metagenomic binning, comparative biology and taxonomic classification.</title>
        <authorList>
            <person name="Goeker M."/>
        </authorList>
    </citation>
    <scope>NUCLEOTIDE SEQUENCE [LARGE SCALE GENOMIC DNA]</scope>
    <source>
        <strain evidence="2 3">DSM 104969</strain>
    </source>
</reference>
<dbReference type="PANTHER" id="PTHR42983">
    <property type="entry name" value="DINITROGENASE IRON-MOLYBDENUM COFACTOR PROTEIN-RELATED"/>
    <property type="match status" value="1"/>
</dbReference>
<proteinExistence type="predicted"/>
<dbReference type="InterPro" id="IPR003731">
    <property type="entry name" value="Di-Nase_FeMo-co_biosynth"/>
</dbReference>
<dbReference type="EMBL" id="JACIEP010000022">
    <property type="protein sequence ID" value="MBB4038071.1"/>
    <property type="molecule type" value="Genomic_DNA"/>
</dbReference>
<sequence>MIIAISTDKKDDLDQPVSENFGRSQCFCLYNADTEEVIFIENIAGAGKQNAGIKTINFLLELNVDTVLSGRFGTITTVLLREKNIQIIIPQRTKIVSEIINQLKNQKL</sequence>
<name>A0A840CSS1_9BACT</name>
<accession>A0A840CSS1</accession>
<protein>
    <submittedName>
        <fullName evidence="2">Putative Fe-Mo cluster-binding NifX family protein</fullName>
    </submittedName>
</protein>
<gene>
    <name evidence="2" type="ORF">GGR21_003998</name>
</gene>
<dbReference type="SUPFAM" id="SSF53146">
    <property type="entry name" value="Nitrogenase accessory factor-like"/>
    <property type="match status" value="1"/>
</dbReference>
<organism evidence="2 3">
    <name type="scientific">Dysgonomonas hofstadii</name>
    <dbReference type="NCBI Taxonomy" id="637886"/>
    <lineage>
        <taxon>Bacteria</taxon>
        <taxon>Pseudomonadati</taxon>
        <taxon>Bacteroidota</taxon>
        <taxon>Bacteroidia</taxon>
        <taxon>Bacteroidales</taxon>
        <taxon>Dysgonomonadaceae</taxon>
        <taxon>Dysgonomonas</taxon>
    </lineage>
</organism>
<dbReference type="Pfam" id="PF02579">
    <property type="entry name" value="Nitro_FeMo-Co"/>
    <property type="match status" value="1"/>
</dbReference>
<evidence type="ECO:0000259" key="1">
    <source>
        <dbReference type="Pfam" id="PF02579"/>
    </source>
</evidence>
<evidence type="ECO:0000313" key="3">
    <source>
        <dbReference type="Proteomes" id="UP000555103"/>
    </source>
</evidence>
<dbReference type="InterPro" id="IPR036105">
    <property type="entry name" value="DiNase_FeMo-co_biosyn_sf"/>
</dbReference>
<dbReference type="Gene3D" id="3.30.420.130">
    <property type="entry name" value="Dinitrogenase iron-molybdenum cofactor biosynthesis domain"/>
    <property type="match status" value="1"/>
</dbReference>
<keyword evidence="3" id="KW-1185">Reference proteome</keyword>
<dbReference type="RefSeq" id="WP_026625783.1">
    <property type="nucleotide sequence ID" value="NZ_JACIEP010000022.1"/>
</dbReference>
<comment type="caution">
    <text evidence="2">The sequence shown here is derived from an EMBL/GenBank/DDBJ whole genome shotgun (WGS) entry which is preliminary data.</text>
</comment>